<dbReference type="Proteomes" id="UP000760860">
    <property type="component" value="Unassembled WGS sequence"/>
</dbReference>
<evidence type="ECO:0000313" key="2">
    <source>
        <dbReference type="EMBL" id="KAG2986568.1"/>
    </source>
</evidence>
<organism evidence="2 4">
    <name type="scientific">Phytophthora cactorum</name>
    <dbReference type="NCBI Taxonomy" id="29920"/>
    <lineage>
        <taxon>Eukaryota</taxon>
        <taxon>Sar</taxon>
        <taxon>Stramenopiles</taxon>
        <taxon>Oomycota</taxon>
        <taxon>Peronosporomycetes</taxon>
        <taxon>Peronosporales</taxon>
        <taxon>Peronosporaceae</taxon>
        <taxon>Phytophthora</taxon>
    </lineage>
</organism>
<dbReference type="Proteomes" id="UP000697107">
    <property type="component" value="Unassembled WGS sequence"/>
</dbReference>
<accession>A0A8T1GAM2</accession>
<dbReference type="EMBL" id="RCML01000189">
    <property type="protein sequence ID" value="KAG2986568.1"/>
    <property type="molecule type" value="Genomic_DNA"/>
</dbReference>
<protein>
    <submittedName>
        <fullName evidence="2">Uncharacterized protein</fullName>
    </submittedName>
</protein>
<dbReference type="EMBL" id="RCMV01000344">
    <property type="protein sequence ID" value="KAG3218750.1"/>
    <property type="molecule type" value="Genomic_DNA"/>
</dbReference>
<gene>
    <name evidence="2" type="ORF">PC118_g7735</name>
    <name evidence="3" type="ORF">PC129_g10443</name>
</gene>
<proteinExistence type="predicted"/>
<evidence type="ECO:0000313" key="4">
    <source>
        <dbReference type="Proteomes" id="UP000697107"/>
    </source>
</evidence>
<reference evidence="2" key="1">
    <citation type="submission" date="2018-10" db="EMBL/GenBank/DDBJ databases">
        <title>Effector identification in a new, highly contiguous assembly of the strawberry crown rot pathogen Phytophthora cactorum.</title>
        <authorList>
            <person name="Armitage A.D."/>
            <person name="Nellist C.F."/>
            <person name="Bates H."/>
            <person name="Vickerstaff R.J."/>
            <person name="Harrison R.J."/>
        </authorList>
    </citation>
    <scope>NUCLEOTIDE SEQUENCE</scope>
    <source>
        <strain evidence="2">P415</strain>
        <strain evidence="3">P421</strain>
    </source>
</reference>
<sequence>MKISRVQSGLRAKLLHPSRHSKKQDEPFGDVLDDEREQVETFEGHDSAQQAQNDLLRECHFLVQLENPALLVMLAVGCGDGDHRDFGWSCRRRHGHDRRFVLSYSWRIHPPHIATVLYRLKRAQRIYIESTTVGCFASVVTHACQL</sequence>
<name>A0A8T1GAM2_9STRA</name>
<evidence type="ECO:0000256" key="1">
    <source>
        <dbReference type="SAM" id="MobiDB-lite"/>
    </source>
</evidence>
<comment type="caution">
    <text evidence="2">The sequence shown here is derived from an EMBL/GenBank/DDBJ whole genome shotgun (WGS) entry which is preliminary data.</text>
</comment>
<feature type="compositionally biased region" description="Basic residues" evidence="1">
    <location>
        <begin position="13"/>
        <end position="22"/>
    </location>
</feature>
<dbReference type="AlphaFoldDB" id="A0A8T1GAM2"/>
<feature type="region of interest" description="Disordered" evidence="1">
    <location>
        <begin position="1"/>
        <end position="30"/>
    </location>
</feature>
<evidence type="ECO:0000313" key="3">
    <source>
        <dbReference type="EMBL" id="KAG3218750.1"/>
    </source>
</evidence>